<dbReference type="SUPFAM" id="SSF53822">
    <property type="entry name" value="Periplasmic binding protein-like I"/>
    <property type="match status" value="1"/>
</dbReference>
<dbReference type="GO" id="GO:0007214">
    <property type="term" value="P:gamma-aminobutyric acid signaling pathway"/>
    <property type="evidence" value="ECO:0007669"/>
    <property type="project" value="TreeGrafter"/>
</dbReference>
<dbReference type="GO" id="GO:0004965">
    <property type="term" value="F:G protein-coupled GABA receptor activity"/>
    <property type="evidence" value="ECO:0007669"/>
    <property type="project" value="InterPro"/>
</dbReference>
<evidence type="ECO:0000313" key="7">
    <source>
        <dbReference type="Proteomes" id="UP000663882"/>
    </source>
</evidence>
<name>A0A813QPL1_9BILA</name>
<dbReference type="InterPro" id="IPR002455">
    <property type="entry name" value="GPCR3_GABA-B"/>
</dbReference>
<accession>A0A813QPL1</accession>
<keyword evidence="5" id="KW-1133">Transmembrane helix</keyword>
<evidence type="ECO:0000256" key="2">
    <source>
        <dbReference type="ARBA" id="ARBA00023170"/>
    </source>
</evidence>
<sequence length="279" mass="32138">YPSLSTWWNEPTDCSMQEIIRVVNGTLQTRVPPLSIDDNENQSEYITEYIKQFSKLEKDYFDAYVYDTIWSLAYLYQSHLLSNQSIIGIFKNVLENIDFIGATGRIRYLNGGRIGEVLVEQFVACRMMKDKTCRIPCYEEEDDCHLTVVKIFLAKYLESKDDSPILYKLNPIMWHGNGPPRDRTNQTIQFEHIYLSVFISISICSGIGLFISCTFLAFNIHFRSHSPTLDNIILAGLSKLDAINRNECFSRTNQTIQFEHIYLSVFISISICSGIGLFI</sequence>
<evidence type="ECO:0000256" key="5">
    <source>
        <dbReference type="SAM" id="Phobius"/>
    </source>
</evidence>
<keyword evidence="5" id="KW-0812">Transmembrane</keyword>
<organism evidence="6 7">
    <name type="scientific">Rotaria sordida</name>
    <dbReference type="NCBI Taxonomy" id="392033"/>
    <lineage>
        <taxon>Eukaryota</taxon>
        <taxon>Metazoa</taxon>
        <taxon>Spiralia</taxon>
        <taxon>Gnathifera</taxon>
        <taxon>Rotifera</taxon>
        <taxon>Eurotatoria</taxon>
        <taxon>Bdelloidea</taxon>
        <taxon>Philodinida</taxon>
        <taxon>Philodinidae</taxon>
        <taxon>Rotaria</taxon>
    </lineage>
</organism>
<evidence type="ECO:0000313" key="6">
    <source>
        <dbReference type="EMBL" id="CAF0771222.1"/>
    </source>
</evidence>
<keyword evidence="4" id="KW-0807">Transducer</keyword>
<dbReference type="PRINTS" id="PR01176">
    <property type="entry name" value="GABABRECEPTR"/>
</dbReference>
<proteinExistence type="predicted"/>
<dbReference type="PANTHER" id="PTHR10519:SF20">
    <property type="entry name" value="G-PROTEIN COUPLED RECEPTOR 156-RELATED"/>
    <property type="match status" value="1"/>
</dbReference>
<dbReference type="InterPro" id="IPR028082">
    <property type="entry name" value="Peripla_BP_I"/>
</dbReference>
<keyword evidence="2" id="KW-0675">Receptor</keyword>
<dbReference type="GO" id="GO:0038039">
    <property type="term" value="C:G protein-coupled receptor heterodimeric complex"/>
    <property type="evidence" value="ECO:0007669"/>
    <property type="project" value="TreeGrafter"/>
</dbReference>
<dbReference type="PANTHER" id="PTHR10519">
    <property type="entry name" value="GABA-B RECEPTOR"/>
    <property type="match status" value="1"/>
</dbReference>
<dbReference type="EMBL" id="CAJNOO010000050">
    <property type="protein sequence ID" value="CAF0771222.1"/>
    <property type="molecule type" value="Genomic_DNA"/>
</dbReference>
<dbReference type="AlphaFoldDB" id="A0A813QPL1"/>
<feature type="transmembrane region" description="Helical" evidence="5">
    <location>
        <begin position="193"/>
        <end position="218"/>
    </location>
</feature>
<keyword evidence="5" id="KW-0472">Membrane</keyword>
<keyword evidence="1" id="KW-0297">G-protein coupled receptor</keyword>
<feature type="transmembrane region" description="Helical" evidence="5">
    <location>
        <begin position="261"/>
        <end position="278"/>
    </location>
</feature>
<dbReference type="OrthoDB" id="2150267at2759"/>
<reference evidence="6" key="1">
    <citation type="submission" date="2021-02" db="EMBL/GenBank/DDBJ databases">
        <authorList>
            <person name="Nowell W R."/>
        </authorList>
    </citation>
    <scope>NUCLEOTIDE SEQUENCE</scope>
</reference>
<evidence type="ECO:0000256" key="4">
    <source>
        <dbReference type="ARBA" id="ARBA00023224"/>
    </source>
</evidence>
<gene>
    <name evidence="6" type="ORF">RFH988_LOCUS2378</name>
</gene>
<protein>
    <submittedName>
        <fullName evidence="6">Uncharacterized protein</fullName>
    </submittedName>
</protein>
<keyword evidence="3" id="KW-0325">Glycoprotein</keyword>
<dbReference type="Proteomes" id="UP000663882">
    <property type="component" value="Unassembled WGS sequence"/>
</dbReference>
<dbReference type="Gene3D" id="3.40.50.2300">
    <property type="match status" value="2"/>
</dbReference>
<evidence type="ECO:0000256" key="3">
    <source>
        <dbReference type="ARBA" id="ARBA00023180"/>
    </source>
</evidence>
<evidence type="ECO:0000256" key="1">
    <source>
        <dbReference type="ARBA" id="ARBA00023040"/>
    </source>
</evidence>
<comment type="caution">
    <text evidence="6">The sequence shown here is derived from an EMBL/GenBank/DDBJ whole genome shotgun (WGS) entry which is preliminary data.</text>
</comment>
<feature type="non-terminal residue" evidence="6">
    <location>
        <position position="279"/>
    </location>
</feature>